<dbReference type="InterPro" id="IPR021054">
    <property type="entry name" value="Cell_wall_mannoprotein_1"/>
</dbReference>
<dbReference type="OrthoDB" id="3485059at2759"/>
<evidence type="ECO:0000256" key="1">
    <source>
        <dbReference type="SAM" id="SignalP"/>
    </source>
</evidence>
<dbReference type="PANTHER" id="PTHR38123:SF1">
    <property type="entry name" value="HYDROPHOBIC SURFACE BINDING PROTEIN"/>
    <property type="match status" value="1"/>
</dbReference>
<feature type="chain" id="PRO_5040481023" evidence="1">
    <location>
        <begin position="17"/>
        <end position="173"/>
    </location>
</feature>
<dbReference type="PANTHER" id="PTHR38123">
    <property type="entry name" value="CELL WALL SERINE-THREONINE-RICH GALACTOMANNOPROTEIN MP1 (AFU_ORTHOLOGUE AFUA_4G03240)"/>
    <property type="match status" value="1"/>
</dbReference>
<proteinExistence type="predicted"/>
<organism evidence="2 3">
    <name type="scientific">Passalora fulva</name>
    <name type="common">Tomato leaf mold</name>
    <name type="synonym">Cladosporium fulvum</name>
    <dbReference type="NCBI Taxonomy" id="5499"/>
    <lineage>
        <taxon>Eukaryota</taxon>
        <taxon>Fungi</taxon>
        <taxon>Dikarya</taxon>
        <taxon>Ascomycota</taxon>
        <taxon>Pezizomycotina</taxon>
        <taxon>Dothideomycetes</taxon>
        <taxon>Dothideomycetidae</taxon>
        <taxon>Mycosphaerellales</taxon>
        <taxon>Mycosphaerellaceae</taxon>
        <taxon>Fulvia</taxon>
    </lineage>
</organism>
<evidence type="ECO:0000313" key="3">
    <source>
        <dbReference type="Proteomes" id="UP000756132"/>
    </source>
</evidence>
<protein>
    <submittedName>
        <fullName evidence="2">Uncharacterized protein</fullName>
    </submittedName>
</protein>
<accession>A0A9Q8PFI3</accession>
<dbReference type="Gene3D" id="1.20.1280.140">
    <property type="match status" value="1"/>
</dbReference>
<dbReference type="EMBL" id="CP090171">
    <property type="protein sequence ID" value="UJO21538.1"/>
    <property type="molecule type" value="Genomic_DNA"/>
</dbReference>
<dbReference type="GO" id="GO:0005576">
    <property type="term" value="C:extracellular region"/>
    <property type="evidence" value="ECO:0007669"/>
    <property type="project" value="TreeGrafter"/>
</dbReference>
<dbReference type="OMA" id="RTQFTNA"/>
<dbReference type="Proteomes" id="UP000756132">
    <property type="component" value="Chromosome 9"/>
</dbReference>
<feature type="signal peptide" evidence="1">
    <location>
        <begin position="1"/>
        <end position="16"/>
    </location>
</feature>
<dbReference type="GeneID" id="71989605"/>
<reference evidence="2" key="1">
    <citation type="submission" date="2021-12" db="EMBL/GenBank/DDBJ databases">
        <authorList>
            <person name="Zaccaron A."/>
            <person name="Stergiopoulos I."/>
        </authorList>
    </citation>
    <scope>NUCLEOTIDE SEQUENCE</scope>
    <source>
        <strain evidence="2">Race5_Kim</strain>
    </source>
</reference>
<keyword evidence="3" id="KW-1185">Reference proteome</keyword>
<dbReference type="Pfam" id="PF12296">
    <property type="entry name" value="HsbA"/>
    <property type="match status" value="1"/>
</dbReference>
<dbReference type="AlphaFoldDB" id="A0A9Q8PFI3"/>
<gene>
    <name evidence="2" type="ORF">CLAFUR5_09727</name>
</gene>
<reference evidence="2" key="2">
    <citation type="journal article" date="2022" name="Microb. Genom.">
        <title>A chromosome-scale genome assembly of the tomato pathogen Cladosporium fulvum reveals a compartmentalized genome architecture and the presence of a dispensable chromosome.</title>
        <authorList>
            <person name="Zaccaron A.Z."/>
            <person name="Chen L.H."/>
            <person name="Samaras A."/>
            <person name="Stergiopoulos I."/>
        </authorList>
    </citation>
    <scope>NUCLEOTIDE SEQUENCE</scope>
    <source>
        <strain evidence="2">Race5_Kim</strain>
    </source>
</reference>
<evidence type="ECO:0000313" key="2">
    <source>
        <dbReference type="EMBL" id="UJO21538.1"/>
    </source>
</evidence>
<name>A0A9Q8PFI3_PASFU</name>
<keyword evidence="1" id="KW-0732">Signal</keyword>
<sequence>MVAIKNLIYFIAVASAYVVRRDAAAINSDLRAINQDTLDLKAAADRYSGGLFGALPVQNAAGDLEATINEATDTANASAPVNDSEAASIINYINTTLSPNVDATLTSIENKRTQFTNAGLKGTVQQTLATLRQDTNEYGQALLAKAPESAQADGQAVLAKIDNDFAETQAFYA</sequence>
<dbReference type="KEGG" id="ffu:CLAFUR5_09727"/>
<dbReference type="RefSeq" id="XP_047765904.1">
    <property type="nucleotide sequence ID" value="XM_047908875.1"/>
</dbReference>